<reference evidence="1 2" key="1">
    <citation type="submission" date="2015-08" db="EMBL/GenBank/DDBJ databases">
        <title>Next Generation Sequencing and Analysis of the Genome of Puccinia sorghi L Schw, the Causal Agent of Maize Common Rust.</title>
        <authorList>
            <person name="Rochi L."/>
            <person name="Burguener G."/>
            <person name="Darino M."/>
            <person name="Turjanski A."/>
            <person name="Kreff E."/>
            <person name="Dieguez M.J."/>
            <person name="Sacco F."/>
        </authorList>
    </citation>
    <scope>NUCLEOTIDE SEQUENCE [LARGE SCALE GENOMIC DNA]</scope>
    <source>
        <strain evidence="1 2">RO10H11247</strain>
    </source>
</reference>
<sequence length="157" mass="17014">YLRTVQSDKQVMFISSLDRMDIDFPKKSKGKETAGPSVLALGKKKAAELAKRALGVESQVALSLKEGGAGGRRDTDLHTDTVLCPLGYVQICIGDCQVWAMIDSGWSMVNLLPTDLVRDADLVHRQANSRLGGIGGHECKVDGVVEVAKCKRRVSFL</sequence>
<feature type="non-terminal residue" evidence="1">
    <location>
        <position position="1"/>
    </location>
</feature>
<gene>
    <name evidence="1" type="ORF">VP01_9500g1</name>
</gene>
<organism evidence="1 2">
    <name type="scientific">Puccinia sorghi</name>
    <dbReference type="NCBI Taxonomy" id="27349"/>
    <lineage>
        <taxon>Eukaryota</taxon>
        <taxon>Fungi</taxon>
        <taxon>Dikarya</taxon>
        <taxon>Basidiomycota</taxon>
        <taxon>Pucciniomycotina</taxon>
        <taxon>Pucciniomycetes</taxon>
        <taxon>Pucciniales</taxon>
        <taxon>Pucciniaceae</taxon>
        <taxon>Puccinia</taxon>
    </lineage>
</organism>
<name>A0A0L6U6G1_9BASI</name>
<evidence type="ECO:0008006" key="3">
    <source>
        <dbReference type="Google" id="ProtNLM"/>
    </source>
</evidence>
<evidence type="ECO:0000313" key="1">
    <source>
        <dbReference type="EMBL" id="KNZ44113.1"/>
    </source>
</evidence>
<feature type="non-terminal residue" evidence="1">
    <location>
        <position position="157"/>
    </location>
</feature>
<evidence type="ECO:0000313" key="2">
    <source>
        <dbReference type="Proteomes" id="UP000037035"/>
    </source>
</evidence>
<keyword evidence="2" id="KW-1185">Reference proteome</keyword>
<protein>
    <recommendedName>
        <fullName evidence="3">Aspartic peptidase DDI1-type domain-containing protein</fullName>
    </recommendedName>
</protein>
<proteinExistence type="predicted"/>
<accession>A0A0L6U6G1</accession>
<dbReference type="Proteomes" id="UP000037035">
    <property type="component" value="Unassembled WGS sequence"/>
</dbReference>
<comment type="caution">
    <text evidence="1">The sequence shown here is derived from an EMBL/GenBank/DDBJ whole genome shotgun (WGS) entry which is preliminary data.</text>
</comment>
<dbReference type="VEuPathDB" id="FungiDB:VP01_9500g1"/>
<dbReference type="EMBL" id="LAVV01015161">
    <property type="protein sequence ID" value="KNZ44113.1"/>
    <property type="molecule type" value="Genomic_DNA"/>
</dbReference>
<dbReference type="AlphaFoldDB" id="A0A0L6U6G1"/>